<dbReference type="Gene3D" id="2.60.40.790">
    <property type="match status" value="1"/>
</dbReference>
<dbReference type="PROSITE" id="PS01031">
    <property type="entry name" value="SHSP"/>
    <property type="match status" value="1"/>
</dbReference>
<evidence type="ECO:0000256" key="3">
    <source>
        <dbReference type="RuleBase" id="RU003616"/>
    </source>
</evidence>
<accession>A0A2J7TM89</accession>
<organism evidence="6 7">
    <name type="scientific">Methylocella silvestris</name>
    <dbReference type="NCBI Taxonomy" id="199596"/>
    <lineage>
        <taxon>Bacteria</taxon>
        <taxon>Pseudomonadati</taxon>
        <taxon>Pseudomonadota</taxon>
        <taxon>Alphaproteobacteria</taxon>
        <taxon>Hyphomicrobiales</taxon>
        <taxon>Beijerinckiaceae</taxon>
        <taxon>Methylocella</taxon>
    </lineage>
</organism>
<dbReference type="InterPro" id="IPR002068">
    <property type="entry name" value="A-crystallin/Hsp20_dom"/>
</dbReference>
<dbReference type="Proteomes" id="UP000236286">
    <property type="component" value="Unassembled WGS sequence"/>
</dbReference>
<evidence type="ECO:0000259" key="5">
    <source>
        <dbReference type="PROSITE" id="PS01031"/>
    </source>
</evidence>
<evidence type="ECO:0000256" key="2">
    <source>
        <dbReference type="PROSITE-ProRule" id="PRU00285"/>
    </source>
</evidence>
<reference evidence="6 7" key="1">
    <citation type="submission" date="2017-10" db="EMBL/GenBank/DDBJ databases">
        <title>Genome announcement of Methylocella silvestris TVC from permafrost.</title>
        <authorList>
            <person name="Wang J."/>
            <person name="Geng K."/>
            <person name="Ul-Haque F."/>
            <person name="Crombie A.T."/>
            <person name="Street L.E."/>
            <person name="Wookey P.A."/>
            <person name="Murrell J.C."/>
            <person name="Pratscher J."/>
        </authorList>
    </citation>
    <scope>NUCLEOTIDE SEQUENCE [LARGE SCALE GENOMIC DNA]</scope>
    <source>
        <strain evidence="6 7">TVC</strain>
    </source>
</reference>
<dbReference type="PANTHER" id="PTHR47062">
    <property type="match status" value="1"/>
</dbReference>
<dbReference type="RefSeq" id="WP_102842191.1">
    <property type="nucleotide sequence ID" value="NZ_PDZR01000001.1"/>
</dbReference>
<dbReference type="OrthoDB" id="9810618at2"/>
<name>A0A2J7TM89_METSI</name>
<evidence type="ECO:0000256" key="1">
    <source>
        <dbReference type="ARBA" id="ARBA00023016"/>
    </source>
</evidence>
<comment type="similarity">
    <text evidence="2 3">Belongs to the small heat shock protein (HSP20) family.</text>
</comment>
<dbReference type="InterPro" id="IPR008978">
    <property type="entry name" value="HSP20-like_chaperone"/>
</dbReference>
<dbReference type="InterPro" id="IPR037913">
    <property type="entry name" value="ACD_IbpA/B"/>
</dbReference>
<evidence type="ECO:0000313" key="6">
    <source>
        <dbReference type="EMBL" id="PNG27883.1"/>
    </source>
</evidence>
<gene>
    <name evidence="6" type="ORF">CR492_03055</name>
</gene>
<dbReference type="EMBL" id="PDZR01000001">
    <property type="protein sequence ID" value="PNG27883.1"/>
    <property type="molecule type" value="Genomic_DNA"/>
</dbReference>
<feature type="region of interest" description="Disordered" evidence="4">
    <location>
        <begin position="138"/>
        <end position="159"/>
    </location>
</feature>
<dbReference type="PANTHER" id="PTHR47062:SF1">
    <property type="entry name" value="SMALL HEAT SHOCK PROTEIN IBPA"/>
    <property type="match status" value="1"/>
</dbReference>
<dbReference type="Pfam" id="PF00011">
    <property type="entry name" value="HSP20"/>
    <property type="match status" value="1"/>
</dbReference>
<protein>
    <submittedName>
        <fullName evidence="6">Molecular chaperone</fullName>
    </submittedName>
</protein>
<dbReference type="SUPFAM" id="SSF49764">
    <property type="entry name" value="HSP20-like chaperones"/>
    <property type="match status" value="1"/>
</dbReference>
<sequence>MRQFDLSPLYRSTVGFDRLFNMLDQAAGYESAPSYPPYDIERTGEDSYRISIAVAGFAEKDLSVETRENTLSVRGSRVAQTGEDAPAPEVLYRGIASRSFERRFQLAEHVHVTKASLENGLLHIDLVREIPEARKPRQIPIEAEGASAQPQVVSPQKAA</sequence>
<dbReference type="CDD" id="cd06470">
    <property type="entry name" value="ACD_IbpA-B_like"/>
    <property type="match status" value="1"/>
</dbReference>
<comment type="caution">
    <text evidence="6">The sequence shown here is derived from an EMBL/GenBank/DDBJ whole genome shotgun (WGS) entry which is preliminary data.</text>
</comment>
<evidence type="ECO:0000313" key="7">
    <source>
        <dbReference type="Proteomes" id="UP000236286"/>
    </source>
</evidence>
<keyword evidence="1" id="KW-0346">Stress response</keyword>
<dbReference type="AlphaFoldDB" id="A0A2J7TM89"/>
<feature type="compositionally biased region" description="Polar residues" evidence="4">
    <location>
        <begin position="148"/>
        <end position="159"/>
    </location>
</feature>
<feature type="domain" description="SHSP" evidence="5">
    <location>
        <begin position="29"/>
        <end position="144"/>
    </location>
</feature>
<evidence type="ECO:0000256" key="4">
    <source>
        <dbReference type="SAM" id="MobiDB-lite"/>
    </source>
</evidence>
<proteinExistence type="inferred from homology"/>